<sequence length="122" mass="12821">MVETLAARIPDYLDRYDMDISYETDALCHGALLGLLCGGIGVPALSYAFEELSGFPADDWKSAVGSVLVVAAIIIVPLLVKLKKAKRAVDLPVDSGRVVASLHGRLVGVAVGALFGIAILTR</sequence>
<reference evidence="3" key="1">
    <citation type="submission" date="2017-04" db="EMBL/GenBank/DDBJ databases">
        <authorList>
            <person name="Varghese N."/>
            <person name="Submissions S."/>
        </authorList>
    </citation>
    <scope>NUCLEOTIDE SEQUENCE [LARGE SCALE GENOMIC DNA]</scope>
    <source>
        <strain evidence="3">Ballard 720</strain>
    </source>
</reference>
<accession>A0A1X7FPR9</accession>
<evidence type="ECO:0000256" key="1">
    <source>
        <dbReference type="SAM" id="Phobius"/>
    </source>
</evidence>
<keyword evidence="1" id="KW-0472">Membrane</keyword>
<dbReference type="STRING" id="28094.SAMN06295900_11076"/>
<keyword evidence="1" id="KW-0812">Transmembrane</keyword>
<feature type="transmembrane region" description="Helical" evidence="1">
    <location>
        <begin position="102"/>
        <end position="121"/>
    </location>
</feature>
<protein>
    <submittedName>
        <fullName evidence="2">Uncharacterized protein</fullName>
    </submittedName>
</protein>
<keyword evidence="1" id="KW-1133">Transmembrane helix</keyword>
<dbReference type="EMBL" id="FXAH01000010">
    <property type="protein sequence ID" value="SMF55679.1"/>
    <property type="molecule type" value="Genomic_DNA"/>
</dbReference>
<dbReference type="Proteomes" id="UP000192911">
    <property type="component" value="Unassembled WGS sequence"/>
</dbReference>
<feature type="transmembrane region" description="Helical" evidence="1">
    <location>
        <begin position="26"/>
        <end position="48"/>
    </location>
</feature>
<feature type="transmembrane region" description="Helical" evidence="1">
    <location>
        <begin position="60"/>
        <end position="82"/>
    </location>
</feature>
<organism evidence="2 3">
    <name type="scientific">Trinickia caryophylli</name>
    <name type="common">Paraburkholderia caryophylli</name>
    <dbReference type="NCBI Taxonomy" id="28094"/>
    <lineage>
        <taxon>Bacteria</taxon>
        <taxon>Pseudomonadati</taxon>
        <taxon>Pseudomonadota</taxon>
        <taxon>Betaproteobacteria</taxon>
        <taxon>Burkholderiales</taxon>
        <taxon>Burkholderiaceae</taxon>
        <taxon>Trinickia</taxon>
    </lineage>
</organism>
<name>A0A1X7FPR9_TRICW</name>
<gene>
    <name evidence="2" type="ORF">SAMN06295900_11076</name>
</gene>
<proteinExistence type="predicted"/>
<evidence type="ECO:0000313" key="3">
    <source>
        <dbReference type="Proteomes" id="UP000192911"/>
    </source>
</evidence>
<dbReference type="AlphaFoldDB" id="A0A1X7FPR9"/>
<keyword evidence="3" id="KW-1185">Reference proteome</keyword>
<evidence type="ECO:0000313" key="2">
    <source>
        <dbReference type="EMBL" id="SMF55679.1"/>
    </source>
</evidence>